<evidence type="ECO:0000256" key="1">
    <source>
        <dbReference type="SAM" id="MobiDB-lite"/>
    </source>
</evidence>
<name>A0A498J675_MALDO</name>
<dbReference type="STRING" id="3750.A0A498J675"/>
<dbReference type="InterPro" id="IPR036890">
    <property type="entry name" value="HATPase_C_sf"/>
</dbReference>
<accession>A0A498J675</accession>
<protein>
    <submittedName>
        <fullName evidence="2">Uncharacterized protein</fullName>
    </submittedName>
</protein>
<evidence type="ECO:0000313" key="2">
    <source>
        <dbReference type="EMBL" id="RXH88961.1"/>
    </source>
</evidence>
<comment type="caution">
    <text evidence="2">The sequence shown here is derived from an EMBL/GenBank/DDBJ whole genome shotgun (WGS) entry which is preliminary data.</text>
</comment>
<keyword evidence="3" id="KW-1185">Reference proteome</keyword>
<proteinExistence type="predicted"/>
<sequence>MTLEFPIEIHQEERSMSHTFLMSSNYDNTVKKTTGGRKGYGAKLTSSPPSSSSRWRTKCDRRSVSRVWCV</sequence>
<organism evidence="2 3">
    <name type="scientific">Malus domestica</name>
    <name type="common">Apple</name>
    <name type="synonym">Pyrus malus</name>
    <dbReference type="NCBI Taxonomy" id="3750"/>
    <lineage>
        <taxon>Eukaryota</taxon>
        <taxon>Viridiplantae</taxon>
        <taxon>Streptophyta</taxon>
        <taxon>Embryophyta</taxon>
        <taxon>Tracheophyta</taxon>
        <taxon>Spermatophyta</taxon>
        <taxon>Magnoliopsida</taxon>
        <taxon>eudicotyledons</taxon>
        <taxon>Gunneridae</taxon>
        <taxon>Pentapetalae</taxon>
        <taxon>rosids</taxon>
        <taxon>fabids</taxon>
        <taxon>Rosales</taxon>
        <taxon>Rosaceae</taxon>
        <taxon>Amygdaloideae</taxon>
        <taxon>Maleae</taxon>
        <taxon>Malus</taxon>
    </lineage>
</organism>
<gene>
    <name evidence="2" type="ORF">DVH24_000560</name>
</gene>
<dbReference type="AlphaFoldDB" id="A0A498J675"/>
<evidence type="ECO:0000313" key="3">
    <source>
        <dbReference type="Proteomes" id="UP000290289"/>
    </source>
</evidence>
<dbReference type="Proteomes" id="UP000290289">
    <property type="component" value="Chromosome 9"/>
</dbReference>
<dbReference type="Gene3D" id="3.30.565.10">
    <property type="entry name" value="Histidine kinase-like ATPase, C-terminal domain"/>
    <property type="match status" value="1"/>
</dbReference>
<reference evidence="2 3" key="1">
    <citation type="submission" date="2018-10" db="EMBL/GenBank/DDBJ databases">
        <title>A high-quality apple genome assembly.</title>
        <authorList>
            <person name="Hu J."/>
        </authorList>
    </citation>
    <scope>NUCLEOTIDE SEQUENCE [LARGE SCALE GENOMIC DNA]</scope>
    <source>
        <strain evidence="3">cv. HFTH1</strain>
        <tissue evidence="2">Young leaf</tissue>
    </source>
</reference>
<dbReference type="EMBL" id="RDQH01000335">
    <property type="protein sequence ID" value="RXH88961.1"/>
    <property type="molecule type" value="Genomic_DNA"/>
</dbReference>
<feature type="region of interest" description="Disordered" evidence="1">
    <location>
        <begin position="33"/>
        <end position="56"/>
    </location>
</feature>